<evidence type="ECO:0000256" key="1">
    <source>
        <dbReference type="SAM" id="MobiDB-lite"/>
    </source>
</evidence>
<evidence type="ECO:0000313" key="3">
    <source>
        <dbReference type="EMBL" id="KAL3529963.1"/>
    </source>
</evidence>
<feature type="compositionally biased region" description="Basic and acidic residues" evidence="1">
    <location>
        <begin position="8"/>
        <end position="25"/>
    </location>
</feature>
<accession>A0ABD3AEI7</accession>
<dbReference type="EMBL" id="JBJUIK010000004">
    <property type="protein sequence ID" value="KAL3529963.1"/>
    <property type="molecule type" value="Genomic_DNA"/>
</dbReference>
<dbReference type="Pfam" id="PF05699">
    <property type="entry name" value="Dimer_Tnp_hAT"/>
    <property type="match status" value="1"/>
</dbReference>
<feature type="region of interest" description="Disordered" evidence="1">
    <location>
        <begin position="1"/>
        <end position="32"/>
    </location>
</feature>
<organism evidence="3 4">
    <name type="scientific">Cinchona calisaya</name>
    <dbReference type="NCBI Taxonomy" id="153742"/>
    <lineage>
        <taxon>Eukaryota</taxon>
        <taxon>Viridiplantae</taxon>
        <taxon>Streptophyta</taxon>
        <taxon>Embryophyta</taxon>
        <taxon>Tracheophyta</taxon>
        <taxon>Spermatophyta</taxon>
        <taxon>Magnoliopsida</taxon>
        <taxon>eudicotyledons</taxon>
        <taxon>Gunneridae</taxon>
        <taxon>Pentapetalae</taxon>
        <taxon>asterids</taxon>
        <taxon>lamiids</taxon>
        <taxon>Gentianales</taxon>
        <taxon>Rubiaceae</taxon>
        <taxon>Cinchonoideae</taxon>
        <taxon>Cinchoneae</taxon>
        <taxon>Cinchona</taxon>
    </lineage>
</organism>
<evidence type="ECO:0000259" key="2">
    <source>
        <dbReference type="Pfam" id="PF05699"/>
    </source>
</evidence>
<dbReference type="AlphaFoldDB" id="A0ABD3AEI7"/>
<comment type="caution">
    <text evidence="3">The sequence shown here is derived from an EMBL/GenBank/DDBJ whole genome shotgun (WGS) entry which is preliminary data.</text>
</comment>
<dbReference type="Proteomes" id="UP001630127">
    <property type="component" value="Unassembled WGS sequence"/>
</dbReference>
<sequence>MDSTSEQTEGKRKNGRNRMEFKKQQGESGRYPTLAHTARDILAVPVSTVASETAFSTDGRILDSFRTSLTPKIVEAIMCARDWLRSPDSPVAVKEDLHLLENIENGVQLCASGVGICKLQLGGC</sequence>
<dbReference type="PANTHER" id="PTHR23272">
    <property type="entry name" value="BED FINGER-RELATED"/>
    <property type="match status" value="1"/>
</dbReference>
<name>A0ABD3AEI7_9GENT</name>
<protein>
    <recommendedName>
        <fullName evidence="2">HAT C-terminal dimerisation domain-containing protein</fullName>
    </recommendedName>
</protein>
<dbReference type="InterPro" id="IPR012337">
    <property type="entry name" value="RNaseH-like_sf"/>
</dbReference>
<feature type="domain" description="HAT C-terminal dimerisation" evidence="2">
    <location>
        <begin position="23"/>
        <end position="84"/>
    </location>
</feature>
<keyword evidence="4" id="KW-1185">Reference proteome</keyword>
<dbReference type="PANTHER" id="PTHR23272:SF161">
    <property type="entry name" value="ZINC FINGER BED DOMAIN-CONTAINING PROTEIN RICESLEEPER 1-LIKE"/>
    <property type="match status" value="1"/>
</dbReference>
<dbReference type="SUPFAM" id="SSF53098">
    <property type="entry name" value="Ribonuclease H-like"/>
    <property type="match status" value="1"/>
</dbReference>
<reference evidence="3 4" key="1">
    <citation type="submission" date="2024-11" db="EMBL/GenBank/DDBJ databases">
        <title>A near-complete genome assembly of Cinchona calisaya.</title>
        <authorList>
            <person name="Lian D.C."/>
            <person name="Zhao X.W."/>
            <person name="Wei L."/>
        </authorList>
    </citation>
    <scope>NUCLEOTIDE SEQUENCE [LARGE SCALE GENOMIC DNA]</scope>
    <source>
        <tissue evidence="3">Nenye</tissue>
    </source>
</reference>
<gene>
    <name evidence="3" type="ORF">ACH5RR_009285</name>
</gene>
<dbReference type="InterPro" id="IPR008906">
    <property type="entry name" value="HATC_C_dom"/>
</dbReference>
<proteinExistence type="predicted"/>
<evidence type="ECO:0000313" key="4">
    <source>
        <dbReference type="Proteomes" id="UP001630127"/>
    </source>
</evidence>